<comment type="caution">
    <text evidence="3">The sequence shown here is derived from an EMBL/GenBank/DDBJ whole genome shotgun (WGS) entry which is preliminary data.</text>
</comment>
<dbReference type="Proteomes" id="UP000789572">
    <property type="component" value="Unassembled WGS sequence"/>
</dbReference>
<reference evidence="3" key="1">
    <citation type="submission" date="2021-06" db="EMBL/GenBank/DDBJ databases">
        <authorList>
            <person name="Kallberg Y."/>
            <person name="Tangrot J."/>
            <person name="Rosling A."/>
        </authorList>
    </citation>
    <scope>NUCLEOTIDE SEQUENCE</scope>
    <source>
        <strain evidence="3">IA702</strain>
    </source>
</reference>
<feature type="region of interest" description="Disordered" evidence="1">
    <location>
        <begin position="206"/>
        <end position="303"/>
    </location>
</feature>
<feature type="compositionally biased region" description="Polar residues" evidence="1">
    <location>
        <begin position="242"/>
        <end position="260"/>
    </location>
</feature>
<accession>A0A9N9ASU0</accession>
<evidence type="ECO:0000259" key="2">
    <source>
        <dbReference type="PROSITE" id="PS51299"/>
    </source>
</evidence>
<dbReference type="GO" id="GO:0070197">
    <property type="term" value="P:meiotic attachment of telomere to nuclear envelope"/>
    <property type="evidence" value="ECO:0007669"/>
    <property type="project" value="InterPro"/>
</dbReference>
<proteinExistence type="predicted"/>
<evidence type="ECO:0000313" key="3">
    <source>
        <dbReference type="EMBL" id="CAG8541024.1"/>
    </source>
</evidence>
<dbReference type="EMBL" id="CAJVPJ010000596">
    <property type="protein sequence ID" value="CAG8541024.1"/>
    <property type="molecule type" value="Genomic_DNA"/>
</dbReference>
<dbReference type="PROSITE" id="PS51299">
    <property type="entry name" value="HTH_APSES"/>
    <property type="match status" value="1"/>
</dbReference>
<gene>
    <name evidence="3" type="ORF">POCULU_LOCUS4536</name>
</gene>
<dbReference type="SUPFAM" id="SSF54616">
    <property type="entry name" value="DNA-binding domain of Mlu1-box binding protein MBP1"/>
    <property type="match status" value="1"/>
</dbReference>
<dbReference type="GO" id="GO:0003677">
    <property type="term" value="F:DNA binding"/>
    <property type="evidence" value="ECO:0007669"/>
    <property type="project" value="InterPro"/>
</dbReference>
<dbReference type="InterPro" id="IPR036887">
    <property type="entry name" value="HTH_APSES_sf"/>
</dbReference>
<dbReference type="GO" id="GO:0044820">
    <property type="term" value="P:mitotic telomere tethering at nuclear periphery"/>
    <property type="evidence" value="ECO:0007669"/>
    <property type="project" value="TreeGrafter"/>
</dbReference>
<protein>
    <submittedName>
        <fullName evidence="3">4506_t:CDS:1</fullName>
    </submittedName>
</protein>
<evidence type="ECO:0000313" key="4">
    <source>
        <dbReference type="Proteomes" id="UP000789572"/>
    </source>
</evidence>
<dbReference type="InterPro" id="IPR037548">
    <property type="entry name" value="Bqt4"/>
</dbReference>
<sequence length="343" mass="38197">MASATAAVVSTCSPSPLRELPWYRNYMLASNLSTPPLQSLVIGGTTVLCVKIPSPRGDISIYRRLDTDFVNATHMFRAAYPTAGEALEKREMMWLDSMTSTTVELEGNVGYMAGTWVSLAYAKRLAKDYGIERHTALLFSFSNPVERRKARKVTFAEIQKPEYPQPSASESRGDIDILSANLNELKVANLNELKVNFGELTTVEEVRQETVTSPTEETKGATEDDAMSVDYEPLDKKEDETNQSPPLKNTTEIPENNNVQNDEKSAESVNKENTDTTEMTEMTEEAPSKEISSDVRDKEHVSGLKRRCEELERDLTAERRKVRVLALTAVGFATTTVIPFLLG</sequence>
<dbReference type="AlphaFoldDB" id="A0A9N9ASU0"/>
<feature type="compositionally biased region" description="Basic and acidic residues" evidence="1">
    <location>
        <begin position="261"/>
        <end position="274"/>
    </location>
</feature>
<dbReference type="PANTHER" id="PTHR38044">
    <property type="entry name" value="BOUQUET FORMATION PROTEIN 4"/>
    <property type="match status" value="1"/>
</dbReference>
<dbReference type="PANTHER" id="PTHR38044:SF1">
    <property type="entry name" value="BOUQUET FORMATION PROTEIN 4"/>
    <property type="match status" value="1"/>
</dbReference>
<dbReference type="OrthoDB" id="5346159at2759"/>
<dbReference type="GO" id="GO:1990862">
    <property type="term" value="C:nuclear membrane complex Bqt3-Bqt4"/>
    <property type="evidence" value="ECO:0007669"/>
    <property type="project" value="InterPro"/>
</dbReference>
<keyword evidence="4" id="KW-1185">Reference proteome</keyword>
<feature type="compositionally biased region" description="Basic and acidic residues" evidence="1">
    <location>
        <begin position="286"/>
        <end position="303"/>
    </location>
</feature>
<dbReference type="Gene3D" id="3.10.260.10">
    <property type="entry name" value="Transcription regulator HTH, APSES-type DNA-binding domain"/>
    <property type="match status" value="1"/>
</dbReference>
<feature type="domain" description="HTH APSES-type" evidence="2">
    <location>
        <begin position="36"/>
        <end position="150"/>
    </location>
</feature>
<evidence type="ECO:0000256" key="1">
    <source>
        <dbReference type="SAM" id="MobiDB-lite"/>
    </source>
</evidence>
<organism evidence="3 4">
    <name type="scientific">Paraglomus occultum</name>
    <dbReference type="NCBI Taxonomy" id="144539"/>
    <lineage>
        <taxon>Eukaryota</taxon>
        <taxon>Fungi</taxon>
        <taxon>Fungi incertae sedis</taxon>
        <taxon>Mucoromycota</taxon>
        <taxon>Glomeromycotina</taxon>
        <taxon>Glomeromycetes</taxon>
        <taxon>Paraglomerales</taxon>
        <taxon>Paraglomeraceae</taxon>
        <taxon>Paraglomus</taxon>
    </lineage>
</organism>
<name>A0A9N9ASU0_9GLOM</name>
<dbReference type="InterPro" id="IPR003163">
    <property type="entry name" value="Tscrpt_reg_HTH_APSES-type"/>
</dbReference>